<dbReference type="InterPro" id="IPR002324">
    <property type="entry name" value="Cyt_c_ID"/>
</dbReference>
<dbReference type="InterPro" id="IPR029062">
    <property type="entry name" value="Class_I_gatase-like"/>
</dbReference>
<keyword evidence="3 7" id="KW-0479">Metal-binding</keyword>
<dbReference type="SUPFAM" id="SSF49299">
    <property type="entry name" value="PKD domain"/>
    <property type="match status" value="1"/>
</dbReference>
<evidence type="ECO:0000256" key="7">
    <source>
        <dbReference type="PROSITE-ProRule" id="PRU00433"/>
    </source>
</evidence>
<evidence type="ECO:0000313" key="11">
    <source>
        <dbReference type="EMBL" id="MEX6688250.1"/>
    </source>
</evidence>
<dbReference type="PROSITE" id="PS51007">
    <property type="entry name" value="CYTC"/>
    <property type="match status" value="1"/>
</dbReference>
<dbReference type="InterPro" id="IPR005084">
    <property type="entry name" value="CBM6"/>
</dbReference>
<dbReference type="SUPFAM" id="SSF52317">
    <property type="entry name" value="Class I glutamine amidotransferase-like"/>
    <property type="match status" value="1"/>
</dbReference>
<evidence type="ECO:0000256" key="3">
    <source>
        <dbReference type="ARBA" id="ARBA00022723"/>
    </source>
</evidence>
<dbReference type="SMART" id="SM00089">
    <property type="entry name" value="PKD"/>
    <property type="match status" value="1"/>
</dbReference>
<gene>
    <name evidence="11" type="ORF">QTN47_12125</name>
</gene>
<keyword evidence="6 7" id="KW-0408">Iron</keyword>
<dbReference type="InterPro" id="IPR022409">
    <property type="entry name" value="PKD/Chitinase_dom"/>
</dbReference>
<dbReference type="PANTHER" id="PTHR40469:SF2">
    <property type="entry name" value="GALACTOSE-BINDING DOMAIN-LIKE SUPERFAMILY PROTEIN"/>
    <property type="match status" value="1"/>
</dbReference>
<dbReference type="PROSITE" id="PS50093">
    <property type="entry name" value="PKD"/>
    <property type="match status" value="1"/>
</dbReference>
<dbReference type="Pfam" id="PF06283">
    <property type="entry name" value="ThuA"/>
    <property type="match status" value="1"/>
</dbReference>
<evidence type="ECO:0000256" key="5">
    <source>
        <dbReference type="ARBA" id="ARBA00022982"/>
    </source>
</evidence>
<name>A0ABV3ZF89_9BACT</name>
<dbReference type="Pfam" id="PF00034">
    <property type="entry name" value="Cytochrom_C"/>
    <property type="match status" value="1"/>
</dbReference>
<dbReference type="InterPro" id="IPR006584">
    <property type="entry name" value="Cellulose-bd_IV"/>
</dbReference>
<evidence type="ECO:0000256" key="4">
    <source>
        <dbReference type="ARBA" id="ARBA00022729"/>
    </source>
</evidence>
<dbReference type="SMART" id="SM00606">
    <property type="entry name" value="CBD_IV"/>
    <property type="match status" value="1"/>
</dbReference>
<dbReference type="InterPro" id="IPR008979">
    <property type="entry name" value="Galactose-bd-like_sf"/>
</dbReference>
<evidence type="ECO:0000259" key="8">
    <source>
        <dbReference type="PROSITE" id="PS50093"/>
    </source>
</evidence>
<dbReference type="Proteomes" id="UP001560573">
    <property type="component" value="Unassembled WGS sequence"/>
</dbReference>
<dbReference type="InterPro" id="IPR035986">
    <property type="entry name" value="PKD_dom_sf"/>
</dbReference>
<dbReference type="Pfam" id="PF03422">
    <property type="entry name" value="CBM_6"/>
    <property type="match status" value="1"/>
</dbReference>
<dbReference type="Gene3D" id="3.40.50.880">
    <property type="match status" value="1"/>
</dbReference>
<accession>A0ABV3ZF89</accession>
<feature type="domain" description="CBM6" evidence="10">
    <location>
        <begin position="990"/>
        <end position="1110"/>
    </location>
</feature>
<dbReference type="Pfam" id="PF07995">
    <property type="entry name" value="GSDH"/>
    <property type="match status" value="1"/>
</dbReference>
<dbReference type="PRINTS" id="PR00606">
    <property type="entry name" value="CYTCHROMECID"/>
</dbReference>
<dbReference type="Gene3D" id="1.10.760.10">
    <property type="entry name" value="Cytochrome c-like domain"/>
    <property type="match status" value="1"/>
</dbReference>
<dbReference type="InterPro" id="IPR012938">
    <property type="entry name" value="Glc/Sorbosone_DH"/>
</dbReference>
<evidence type="ECO:0000259" key="10">
    <source>
        <dbReference type="PROSITE" id="PS51175"/>
    </source>
</evidence>
<proteinExistence type="predicted"/>
<dbReference type="SUPFAM" id="SSF46626">
    <property type="entry name" value="Cytochrome c"/>
    <property type="match status" value="1"/>
</dbReference>
<dbReference type="InterPro" id="IPR036909">
    <property type="entry name" value="Cyt_c-like_dom_sf"/>
</dbReference>
<dbReference type="Pfam" id="PF18911">
    <property type="entry name" value="PKD_4"/>
    <property type="match status" value="1"/>
</dbReference>
<dbReference type="PROSITE" id="PS51175">
    <property type="entry name" value="CBM6"/>
    <property type="match status" value="1"/>
</dbReference>
<feature type="domain" description="Cytochrome c" evidence="9">
    <location>
        <begin position="851"/>
        <end position="936"/>
    </location>
</feature>
<reference evidence="11 12" key="1">
    <citation type="submission" date="2023-07" db="EMBL/GenBank/DDBJ databases">
        <authorList>
            <person name="Lian W.-H."/>
        </authorList>
    </citation>
    <scope>NUCLEOTIDE SEQUENCE [LARGE SCALE GENOMIC DNA]</scope>
    <source>
        <strain evidence="11 12">SYSU DXS3180</strain>
    </source>
</reference>
<keyword evidence="5" id="KW-0249">Electron transport</keyword>
<feature type="domain" description="PKD" evidence="8">
    <location>
        <begin position="700"/>
        <end position="783"/>
    </location>
</feature>
<keyword evidence="12" id="KW-1185">Reference proteome</keyword>
<keyword evidence="1" id="KW-0813">Transport</keyword>
<dbReference type="RefSeq" id="WP_369329659.1">
    <property type="nucleotide sequence ID" value="NZ_JAULBC010000003.1"/>
</dbReference>
<organism evidence="11 12">
    <name type="scientific">Danxiaibacter flavus</name>
    <dbReference type="NCBI Taxonomy" id="3049108"/>
    <lineage>
        <taxon>Bacteria</taxon>
        <taxon>Pseudomonadati</taxon>
        <taxon>Bacteroidota</taxon>
        <taxon>Chitinophagia</taxon>
        <taxon>Chitinophagales</taxon>
        <taxon>Chitinophagaceae</taxon>
        <taxon>Danxiaibacter</taxon>
    </lineage>
</organism>
<evidence type="ECO:0000256" key="6">
    <source>
        <dbReference type="ARBA" id="ARBA00023004"/>
    </source>
</evidence>
<sequence length="1111" mass="122903">MKNASKLVLLALWSIVFTNCTNNKPKVLVFTKSKGYHHESIPAGAAAIIKLGEEHQFNVDTTSDATYFNDDKLKKYSAVVFLSTTGNILNSDQKVALQRYIEAGGGFVGIHAAADAEYNWPWYNKLVGAYFMSHPGDPNVRKANVIVTDTTNPASKGLPQTWERTDEWYNYKSISPAIKVIAKLDEDSYEGGENGDNHPIAWYQDFDGGRSFYTGGGHTAESFSEPLFLQHLAGGIQYAMGNGVKLDYAKSYATKAPEENRFNKVILSNDLNEPMELAVAHDGRVFFAERSGKFYMYDPTNNSTKVLYNFQVLPDTKTAFGNGVLGMTIDPDFDTNNFVYVFYSPNKTPARQNISRFKIIGRDSLDVSSEKVLIEVPIDLEVSAHTGGSLAWDKDKNLFISTGDNTVPFASDGYAPIDETPGRLTYDAQRSASNTNDLRGKVLRIHPEPNGTYTIPDGNLFAKGTADTKPEIYTMGCRNPYRISVDQATSILYWGEVGPDAGEDGDKGPRGYDEINQAKKPGNYGWPYFVGDSKAYPRYDFVTKVISEKFDAKAPANNSVYNTGLKTLPPTTSAMIWYPYAYYDQFPDLAQGGRCAIAGPVYHYNKDKHNKIGLPEYYDKALFIADWMRNWVFAVRLDENNNYKRMEPFMPLTGNFKRPIDFEITPDGVMYMLEYGSVYGADNDDARLVRLEFNGGNRAPVAAIKTKDSIGLAPLKVKLDGSSSSDNDEDDELTYEWNFGDGSATSKEVAPEHQYTKNGVYKATLTVTDPKGEKNTQSIDIKVGNTLAAVNVQVASNSTFYFPGQPINYDVAVTDKEDQTIDQQKIIVDLKYVPKEAASFSVLGHQQPGTVIVSPGKALMDGSDCKACHTLNEKSVGPAFMEVSKRYSGKPGEADRLVNKIISGGAGVWGDHAMSAHPQLSKENTRKIVDYILSLSSQKSYDSLPAKGSVALKADDAKTGGSYVLSASYTDQGNGIVPLTAHNQVVLRPARVQAEDADVLHNINRSREQLGAIHNKSYFVLKNIDLKDIKQLTYRYSSKEIAATLEVHVGSAKGPVISTLDYKATGDWQKFVEVTAPVKDPGGKNDLYFVFKKDTPPNQHMFTLDWVEFKK</sequence>
<protein>
    <submittedName>
        <fullName evidence="11">ThuA domain-containing protein</fullName>
    </submittedName>
</protein>
<dbReference type="InterPro" id="IPR000601">
    <property type="entry name" value="PKD_dom"/>
</dbReference>
<comment type="caution">
    <text evidence="11">The sequence shown here is derived from an EMBL/GenBank/DDBJ whole genome shotgun (WGS) entry which is preliminary data.</text>
</comment>
<evidence type="ECO:0000256" key="1">
    <source>
        <dbReference type="ARBA" id="ARBA00022448"/>
    </source>
</evidence>
<dbReference type="CDD" id="cd00146">
    <property type="entry name" value="PKD"/>
    <property type="match status" value="1"/>
</dbReference>
<evidence type="ECO:0000313" key="12">
    <source>
        <dbReference type="Proteomes" id="UP001560573"/>
    </source>
</evidence>
<dbReference type="SUPFAM" id="SSF49785">
    <property type="entry name" value="Galactose-binding domain-like"/>
    <property type="match status" value="1"/>
</dbReference>
<dbReference type="InterPro" id="IPR011041">
    <property type="entry name" value="Quinoprot_gluc/sorb_DH_b-prop"/>
</dbReference>
<dbReference type="Gene3D" id="2.60.40.10">
    <property type="entry name" value="Immunoglobulins"/>
    <property type="match status" value="1"/>
</dbReference>
<keyword evidence="2 7" id="KW-0349">Heme</keyword>
<dbReference type="EMBL" id="JAULBC010000003">
    <property type="protein sequence ID" value="MEX6688250.1"/>
    <property type="molecule type" value="Genomic_DNA"/>
</dbReference>
<dbReference type="PANTHER" id="PTHR40469">
    <property type="entry name" value="SECRETED GLYCOSYL HYDROLASE"/>
    <property type="match status" value="1"/>
</dbReference>
<evidence type="ECO:0000259" key="9">
    <source>
        <dbReference type="PROSITE" id="PS51007"/>
    </source>
</evidence>
<dbReference type="InterPro" id="IPR011042">
    <property type="entry name" value="6-blade_b-propeller_TolB-like"/>
</dbReference>
<dbReference type="SUPFAM" id="SSF50952">
    <property type="entry name" value="Soluble quinoprotein glucose dehydrogenase"/>
    <property type="match status" value="1"/>
</dbReference>
<dbReference type="Gene3D" id="2.60.120.260">
    <property type="entry name" value="Galactose-binding domain-like"/>
    <property type="match status" value="1"/>
</dbReference>
<dbReference type="CDD" id="cd04084">
    <property type="entry name" value="CBM6_xylanase-like"/>
    <property type="match status" value="1"/>
</dbReference>
<dbReference type="InterPro" id="IPR029010">
    <property type="entry name" value="ThuA-like"/>
</dbReference>
<dbReference type="Gene3D" id="2.120.10.30">
    <property type="entry name" value="TolB, C-terminal domain"/>
    <property type="match status" value="1"/>
</dbReference>
<keyword evidence="4" id="KW-0732">Signal</keyword>
<dbReference type="InterPro" id="IPR013783">
    <property type="entry name" value="Ig-like_fold"/>
</dbReference>
<dbReference type="InterPro" id="IPR009056">
    <property type="entry name" value="Cyt_c-like_dom"/>
</dbReference>
<evidence type="ECO:0000256" key="2">
    <source>
        <dbReference type="ARBA" id="ARBA00022617"/>
    </source>
</evidence>